<dbReference type="InterPro" id="IPR001155">
    <property type="entry name" value="OxRdtase_FMN_N"/>
</dbReference>
<evidence type="ECO:0000313" key="4">
    <source>
        <dbReference type="EMBL" id="QDU35233.1"/>
    </source>
</evidence>
<dbReference type="RefSeq" id="WP_145080267.1">
    <property type="nucleotide sequence ID" value="NZ_CP036425.1"/>
</dbReference>
<organism evidence="4 5">
    <name type="scientific">Poriferisphaera corsica</name>
    <dbReference type="NCBI Taxonomy" id="2528020"/>
    <lineage>
        <taxon>Bacteria</taxon>
        <taxon>Pseudomonadati</taxon>
        <taxon>Planctomycetota</taxon>
        <taxon>Phycisphaerae</taxon>
        <taxon>Phycisphaerales</taxon>
        <taxon>Phycisphaeraceae</taxon>
        <taxon>Poriferisphaera</taxon>
    </lineage>
</organism>
<protein>
    <submittedName>
        <fullName evidence="4">NADH oxidase</fullName>
        <ecNumber evidence="4">1.-.-.-</ecNumber>
    </submittedName>
</protein>
<dbReference type="PANTHER" id="PTHR43656">
    <property type="entry name" value="BINDING OXIDOREDUCTASE, PUTATIVE (AFU_ORTHOLOGUE AFUA_2G08260)-RELATED"/>
    <property type="match status" value="1"/>
</dbReference>
<evidence type="ECO:0000313" key="5">
    <source>
        <dbReference type="Proteomes" id="UP000317369"/>
    </source>
</evidence>
<feature type="domain" description="NADH:flavin oxidoreductase/NADH oxidase N-terminal" evidence="3">
    <location>
        <begin position="9"/>
        <end position="340"/>
    </location>
</feature>
<dbReference type="InterPro" id="IPR013785">
    <property type="entry name" value="Aldolase_TIM"/>
</dbReference>
<dbReference type="KEGG" id="pcor:KS4_33140"/>
<reference evidence="4 5" key="1">
    <citation type="submission" date="2019-02" db="EMBL/GenBank/DDBJ databases">
        <title>Deep-cultivation of Planctomycetes and their phenomic and genomic characterization uncovers novel biology.</title>
        <authorList>
            <person name="Wiegand S."/>
            <person name="Jogler M."/>
            <person name="Boedeker C."/>
            <person name="Pinto D."/>
            <person name="Vollmers J."/>
            <person name="Rivas-Marin E."/>
            <person name="Kohn T."/>
            <person name="Peeters S.H."/>
            <person name="Heuer A."/>
            <person name="Rast P."/>
            <person name="Oberbeckmann S."/>
            <person name="Bunk B."/>
            <person name="Jeske O."/>
            <person name="Meyerdierks A."/>
            <person name="Storesund J.E."/>
            <person name="Kallscheuer N."/>
            <person name="Luecker S."/>
            <person name="Lage O.M."/>
            <person name="Pohl T."/>
            <person name="Merkel B.J."/>
            <person name="Hornburger P."/>
            <person name="Mueller R.-W."/>
            <person name="Bruemmer F."/>
            <person name="Labrenz M."/>
            <person name="Spormann A.M."/>
            <person name="Op den Camp H."/>
            <person name="Overmann J."/>
            <person name="Amann R."/>
            <person name="Jetten M.S.M."/>
            <person name="Mascher T."/>
            <person name="Medema M.H."/>
            <person name="Devos D.P."/>
            <person name="Kaster A.-K."/>
            <person name="Ovreas L."/>
            <person name="Rohde M."/>
            <person name="Galperin M.Y."/>
            <person name="Jogler C."/>
        </authorList>
    </citation>
    <scope>NUCLEOTIDE SEQUENCE [LARGE SCALE GENOMIC DNA]</scope>
    <source>
        <strain evidence="4 5">KS4</strain>
    </source>
</reference>
<keyword evidence="2 4" id="KW-0560">Oxidoreductase</keyword>
<accession>A0A517YYC4</accession>
<evidence type="ECO:0000256" key="1">
    <source>
        <dbReference type="ARBA" id="ARBA00022630"/>
    </source>
</evidence>
<name>A0A517YYC4_9BACT</name>
<sequence length="374" mass="41802">MTHIALKNFQMGRQKLKNRAVLAPMSRVSTRGDGIPTIAMADYYERYASGDFGLIITEGTYTDRFFSQAYPNQPGITNAQQLDGWKRTVDQTKQHDTKIILQLMHGGALSQHLSNTRAPSRIEPMRNMLPGYSRKQGRYPIPQAMNLAEIDQVIEGFINSSQKAKEAGFDGVEIHSANGYLLDQFITPYTNTREDQYGGSLGNRIRLTTEITELIRQFHTDDFIVGVRLSQGKVNDFDYLWEGGLEYGRILFNAVANAGATYIHFASEGKGFDHGSLTRNGESLPKLAKEITNLPVIANGGLHHPNESERILNDGHADLIALGTGAIANPDWPRKIERNEEINEFTPDVFQFGVDIDSQMKFEHSQLTTPLDAL</sequence>
<dbReference type="OrthoDB" id="9772736at2"/>
<dbReference type="GO" id="GO:0010181">
    <property type="term" value="F:FMN binding"/>
    <property type="evidence" value="ECO:0007669"/>
    <property type="project" value="InterPro"/>
</dbReference>
<dbReference type="EMBL" id="CP036425">
    <property type="protein sequence ID" value="QDU35233.1"/>
    <property type="molecule type" value="Genomic_DNA"/>
</dbReference>
<dbReference type="SUPFAM" id="SSF51395">
    <property type="entry name" value="FMN-linked oxidoreductases"/>
    <property type="match status" value="1"/>
</dbReference>
<dbReference type="AlphaFoldDB" id="A0A517YYC4"/>
<dbReference type="PANTHER" id="PTHR43656:SF2">
    <property type="entry name" value="BINDING OXIDOREDUCTASE, PUTATIVE (AFU_ORTHOLOGUE AFUA_2G08260)-RELATED"/>
    <property type="match status" value="1"/>
</dbReference>
<gene>
    <name evidence="4" type="ORF">KS4_33140</name>
</gene>
<evidence type="ECO:0000256" key="2">
    <source>
        <dbReference type="ARBA" id="ARBA00023002"/>
    </source>
</evidence>
<dbReference type="GO" id="GO:0016491">
    <property type="term" value="F:oxidoreductase activity"/>
    <property type="evidence" value="ECO:0007669"/>
    <property type="project" value="UniProtKB-KW"/>
</dbReference>
<keyword evidence="1" id="KW-0285">Flavoprotein</keyword>
<proteinExistence type="predicted"/>
<evidence type="ECO:0000259" key="3">
    <source>
        <dbReference type="Pfam" id="PF00724"/>
    </source>
</evidence>
<dbReference type="CDD" id="cd02803">
    <property type="entry name" value="OYE_like_FMN_family"/>
    <property type="match status" value="1"/>
</dbReference>
<dbReference type="Pfam" id="PF00724">
    <property type="entry name" value="Oxidored_FMN"/>
    <property type="match status" value="1"/>
</dbReference>
<dbReference type="InterPro" id="IPR051799">
    <property type="entry name" value="NADH_flavin_oxidoreductase"/>
</dbReference>
<dbReference type="EC" id="1.-.-.-" evidence="4"/>
<dbReference type="Gene3D" id="3.20.20.70">
    <property type="entry name" value="Aldolase class I"/>
    <property type="match status" value="1"/>
</dbReference>
<keyword evidence="5" id="KW-1185">Reference proteome</keyword>
<dbReference type="Proteomes" id="UP000317369">
    <property type="component" value="Chromosome"/>
</dbReference>